<organism evidence="2 3">
    <name type="scientific">Segatella copri</name>
    <dbReference type="NCBI Taxonomy" id="165179"/>
    <lineage>
        <taxon>Bacteria</taxon>
        <taxon>Pseudomonadati</taxon>
        <taxon>Bacteroidota</taxon>
        <taxon>Bacteroidia</taxon>
        <taxon>Bacteroidales</taxon>
        <taxon>Prevotellaceae</taxon>
        <taxon>Segatella</taxon>
    </lineage>
</organism>
<dbReference type="AlphaFoldDB" id="A0AA90UF99"/>
<dbReference type="Proteomes" id="UP000442105">
    <property type="component" value="Unassembled WGS sequence"/>
</dbReference>
<gene>
    <name evidence="2" type="ORF">F7D95_07765</name>
</gene>
<dbReference type="PROSITE" id="PS51750">
    <property type="entry name" value="BRO_N"/>
    <property type="match status" value="1"/>
</dbReference>
<dbReference type="PANTHER" id="PTHR36180:SF2">
    <property type="entry name" value="BRO FAMILY PROTEIN"/>
    <property type="match status" value="1"/>
</dbReference>
<dbReference type="EMBL" id="VZCW01000208">
    <property type="protein sequence ID" value="MQN12717.1"/>
    <property type="molecule type" value="Genomic_DNA"/>
</dbReference>
<evidence type="ECO:0000259" key="1">
    <source>
        <dbReference type="PROSITE" id="PS51750"/>
    </source>
</evidence>
<accession>A0AA90UF99</accession>
<dbReference type="Pfam" id="PF02498">
    <property type="entry name" value="Bro-N"/>
    <property type="match status" value="1"/>
</dbReference>
<evidence type="ECO:0000313" key="2">
    <source>
        <dbReference type="EMBL" id="MQN12717.1"/>
    </source>
</evidence>
<name>A0AA90UF99_9BACT</name>
<sequence>MVDNEPWFVATDVCQVLKIANNRNAVARLDDDEKKDGVRIMDTVGRTNYVTMINESGLYAIILQSRKPNAKQFRKWVTGEVLPSIRKKGFYGIHKAKTDYLDARDIPYERVEYNGCSIRTIEIDGERWYSINDVNSSMGSRTESAQSVRRLNAKRSMAQKIWLYGVTQPGWFTTQLGVRLLLCASQKHKAECKQLMLDFNGEED</sequence>
<protein>
    <submittedName>
        <fullName evidence="2">Bro-N domain-containing protein</fullName>
    </submittedName>
</protein>
<feature type="domain" description="Bro-N" evidence="1">
    <location>
        <begin position="1"/>
        <end position="89"/>
    </location>
</feature>
<reference evidence="3" key="1">
    <citation type="submission" date="2019-09" db="EMBL/GenBank/DDBJ databases">
        <title>Distinct polysaccharide growth profiles of human intestinal Prevotella copri isolates.</title>
        <authorList>
            <person name="Fehlner-Peach H."/>
            <person name="Magnabosco C."/>
            <person name="Raghavan V."/>
            <person name="Scher J.U."/>
            <person name="Tett A."/>
            <person name="Cox L.M."/>
            <person name="Gottsegen C."/>
            <person name="Watters A."/>
            <person name="Wiltshire- Gordon J.D."/>
            <person name="Segata N."/>
            <person name="Bonneau R."/>
            <person name="Littman D.R."/>
        </authorList>
    </citation>
    <scope>NUCLEOTIDE SEQUENCE [LARGE SCALE GENOMIC DNA]</scope>
    <source>
        <strain evidence="3">iAQ1179</strain>
    </source>
</reference>
<dbReference type="InterPro" id="IPR003497">
    <property type="entry name" value="BRO_N_domain"/>
</dbReference>
<comment type="caution">
    <text evidence="2">The sequence shown here is derived from an EMBL/GenBank/DDBJ whole genome shotgun (WGS) entry which is preliminary data.</text>
</comment>
<dbReference type="SMART" id="SM01040">
    <property type="entry name" value="Bro-N"/>
    <property type="match status" value="1"/>
</dbReference>
<proteinExistence type="predicted"/>
<evidence type="ECO:0000313" key="3">
    <source>
        <dbReference type="Proteomes" id="UP000442105"/>
    </source>
</evidence>
<dbReference type="PANTHER" id="PTHR36180">
    <property type="entry name" value="DNA-BINDING PROTEIN-RELATED-RELATED"/>
    <property type="match status" value="1"/>
</dbReference>